<gene>
    <name evidence="1" type="ORF">MCBB_2141</name>
</gene>
<name>A0A1D3L4X8_9EURY</name>
<keyword evidence="2" id="KW-1185">Reference proteome</keyword>
<dbReference type="Pfam" id="PF12663">
    <property type="entry name" value="DUF3788"/>
    <property type="match status" value="1"/>
</dbReference>
<dbReference type="STRING" id="118062.MCBB_2141"/>
<sequence>MSKGSFTDKNHEPSEDEIFEALASVKPLWNDLREFIDDNYKISGELKFYGKNFGWALRYRKSGRVLVSMYPGINEFTVQIILNGKEVEKAMEMDLEPDTMKIIEETEPIREGKWIYINLTSETGLRDVEDLISVRSPIKRSVKGIK</sequence>
<dbReference type="InterPro" id="IPR024265">
    <property type="entry name" value="DUF3788"/>
</dbReference>
<dbReference type="EMBL" id="LT607756">
    <property type="protein sequence ID" value="SCG86683.1"/>
    <property type="molecule type" value="Genomic_DNA"/>
</dbReference>
<dbReference type="KEGG" id="mcub:MCBB_2141"/>
<organism evidence="1 2">
    <name type="scientific">Methanobacterium congolense</name>
    <dbReference type="NCBI Taxonomy" id="118062"/>
    <lineage>
        <taxon>Archaea</taxon>
        <taxon>Methanobacteriati</taxon>
        <taxon>Methanobacteriota</taxon>
        <taxon>Methanomada group</taxon>
        <taxon>Methanobacteria</taxon>
        <taxon>Methanobacteriales</taxon>
        <taxon>Methanobacteriaceae</taxon>
        <taxon>Methanobacterium</taxon>
    </lineage>
</organism>
<dbReference type="GeneID" id="30412977"/>
<evidence type="ECO:0008006" key="3">
    <source>
        <dbReference type="Google" id="ProtNLM"/>
    </source>
</evidence>
<proteinExistence type="predicted"/>
<dbReference type="AlphaFoldDB" id="A0A1D3L4X8"/>
<accession>A0A1D3L4X8</accession>
<dbReference type="RefSeq" id="WP_071907724.1">
    <property type="nucleotide sequence ID" value="NZ_LT607756.1"/>
</dbReference>
<dbReference type="OrthoDB" id="69281at2157"/>
<evidence type="ECO:0000313" key="2">
    <source>
        <dbReference type="Proteomes" id="UP000094707"/>
    </source>
</evidence>
<protein>
    <recommendedName>
        <fullName evidence="3">DUF3788 domain-containing protein</fullName>
    </recommendedName>
</protein>
<dbReference type="Proteomes" id="UP000094707">
    <property type="component" value="Chromosome I"/>
</dbReference>
<reference evidence="1 2" key="1">
    <citation type="submission" date="2016-08" db="EMBL/GenBank/DDBJ databases">
        <authorList>
            <person name="Seilhamer J.J."/>
        </authorList>
    </citation>
    <scope>NUCLEOTIDE SEQUENCE [LARGE SCALE GENOMIC DNA]</scope>
    <source>
        <strain evidence="1">Buetzberg</strain>
    </source>
</reference>
<evidence type="ECO:0000313" key="1">
    <source>
        <dbReference type="EMBL" id="SCG86683.1"/>
    </source>
</evidence>